<keyword evidence="6" id="KW-1185">Reference proteome</keyword>
<feature type="binding site" evidence="4">
    <location>
        <begin position="8"/>
        <end position="13"/>
    </location>
    <ligand>
        <name>substrate</name>
    </ligand>
</feature>
<gene>
    <name evidence="5" type="ORF">KGM_215638</name>
</gene>
<proteinExistence type="predicted"/>
<dbReference type="KEGG" id="dpl:KGM_215638"/>
<dbReference type="InterPro" id="IPR013024">
    <property type="entry name" value="GGCT-like"/>
</dbReference>
<dbReference type="Gene3D" id="3.10.490.10">
    <property type="entry name" value="Gamma-glutamyl cyclotransferase-like"/>
    <property type="match status" value="1"/>
</dbReference>
<dbReference type="eggNOG" id="KOG4059">
    <property type="taxonomic scope" value="Eukaryota"/>
</dbReference>
<dbReference type="Proteomes" id="UP000007151">
    <property type="component" value="Unassembled WGS sequence"/>
</dbReference>
<name>A0A212FLB4_DANPL</name>
<dbReference type="PANTHER" id="PTHR12935">
    <property type="entry name" value="GAMMA-GLUTAMYLCYCLOTRANSFERASE"/>
    <property type="match status" value="1"/>
</dbReference>
<accession>A0A212FLB4</accession>
<dbReference type="PANTHER" id="PTHR12935:SF0">
    <property type="entry name" value="GAMMA-GLUTAMYLCYCLOTRANSFERASE"/>
    <property type="match status" value="1"/>
</dbReference>
<dbReference type="EMBL" id="AGBW02007804">
    <property type="protein sequence ID" value="OWR54534.1"/>
    <property type="molecule type" value="Genomic_DNA"/>
</dbReference>
<dbReference type="CDD" id="cd06661">
    <property type="entry name" value="GGCT_like"/>
    <property type="match status" value="1"/>
</dbReference>
<feature type="binding site" evidence="4">
    <location>
        <position position="132"/>
    </location>
    <ligand>
        <name>substrate</name>
    </ligand>
</feature>
<evidence type="ECO:0000313" key="5">
    <source>
        <dbReference type="EMBL" id="OWR54534.1"/>
    </source>
</evidence>
<dbReference type="InterPro" id="IPR017939">
    <property type="entry name" value="G-Glutamylcylcotransferase"/>
</dbReference>
<dbReference type="Pfam" id="PF13772">
    <property type="entry name" value="AIG2_2"/>
    <property type="match status" value="1"/>
</dbReference>
<dbReference type="FunCoup" id="A0A212FLB4">
    <property type="interactions" value="37"/>
</dbReference>
<evidence type="ECO:0000256" key="2">
    <source>
        <dbReference type="ARBA" id="ARBA00023239"/>
    </source>
</evidence>
<organism evidence="5 6">
    <name type="scientific">Danaus plexippus plexippus</name>
    <dbReference type="NCBI Taxonomy" id="278856"/>
    <lineage>
        <taxon>Eukaryota</taxon>
        <taxon>Metazoa</taxon>
        <taxon>Ecdysozoa</taxon>
        <taxon>Arthropoda</taxon>
        <taxon>Hexapoda</taxon>
        <taxon>Insecta</taxon>
        <taxon>Pterygota</taxon>
        <taxon>Neoptera</taxon>
        <taxon>Endopterygota</taxon>
        <taxon>Lepidoptera</taxon>
        <taxon>Glossata</taxon>
        <taxon>Ditrysia</taxon>
        <taxon>Papilionoidea</taxon>
        <taxon>Nymphalidae</taxon>
        <taxon>Danainae</taxon>
        <taxon>Danaini</taxon>
        <taxon>Danaina</taxon>
        <taxon>Danaus</taxon>
        <taxon>Danaus</taxon>
    </lineage>
</organism>
<protein>
    <recommendedName>
        <fullName evidence="1">gamma-glutamylcyclotransferase</fullName>
        <ecNumber evidence="1">4.3.2.9</ecNumber>
    </recommendedName>
</protein>
<dbReference type="SUPFAM" id="SSF110857">
    <property type="entry name" value="Gamma-glutamyl cyclotransferase-like"/>
    <property type="match status" value="1"/>
</dbReference>
<evidence type="ECO:0000256" key="3">
    <source>
        <dbReference type="PIRSR" id="PIRSR617939-1"/>
    </source>
</evidence>
<comment type="caution">
    <text evidence="5">The sequence shown here is derived from an EMBL/GenBank/DDBJ whole genome shotgun (WGS) entry which is preliminary data.</text>
</comment>
<dbReference type="GO" id="GO:0003839">
    <property type="term" value="F:gamma-glutamylcyclotransferase activity"/>
    <property type="evidence" value="ECO:0007669"/>
    <property type="project" value="UniProtKB-EC"/>
</dbReference>
<dbReference type="STRING" id="278856.A0A212FLB4"/>
<evidence type="ECO:0000313" key="6">
    <source>
        <dbReference type="Proteomes" id="UP000007151"/>
    </source>
</evidence>
<dbReference type="GO" id="GO:0016740">
    <property type="term" value="F:transferase activity"/>
    <property type="evidence" value="ECO:0007669"/>
    <property type="project" value="UniProtKB-KW"/>
</dbReference>
<evidence type="ECO:0000256" key="4">
    <source>
        <dbReference type="PIRSR" id="PIRSR617939-2"/>
    </source>
</evidence>
<feature type="active site" description="Proton acceptor" evidence="3">
    <location>
        <position position="80"/>
    </location>
</feature>
<dbReference type="AlphaFoldDB" id="A0A212FLB4"/>
<dbReference type="InterPro" id="IPR036568">
    <property type="entry name" value="GGCT-like_sf"/>
</dbReference>
<reference evidence="5 6" key="1">
    <citation type="journal article" date="2011" name="Cell">
        <title>The monarch butterfly genome yields insights into long-distance migration.</title>
        <authorList>
            <person name="Zhan S."/>
            <person name="Merlin C."/>
            <person name="Boore J.L."/>
            <person name="Reppert S.M."/>
        </authorList>
    </citation>
    <scope>NUCLEOTIDE SEQUENCE [LARGE SCALE GENOMIC DNA]</scope>
    <source>
        <strain evidence="5">F-2</strain>
    </source>
</reference>
<dbReference type="InParanoid" id="A0A212FLB4"/>
<sequence length="173" mass="19928">MASDTFLYFAYGSNLLKKRIHINNPTAVFIGIGKLNLDFIKYSDNWRGSSATIIPIQNHYIWGAVWRLHNNDMKSLDRQEGVESNWYFPKSVDIVTPEGEKLKCRTYQQTINPPPRAPGEELPIERRPSSTYMDCIIKGAIECNLPEDYIMKLKKIPHNGQKASQKMIEKLNL</sequence>
<dbReference type="EC" id="4.3.2.9" evidence="1"/>
<keyword evidence="2" id="KW-0456">Lyase</keyword>
<evidence type="ECO:0000256" key="1">
    <source>
        <dbReference type="ARBA" id="ARBA00012346"/>
    </source>
</evidence>